<proteinExistence type="predicted"/>
<keyword evidence="2" id="KW-1185">Reference proteome</keyword>
<evidence type="ECO:0000313" key="2">
    <source>
        <dbReference type="Proteomes" id="UP000287224"/>
    </source>
</evidence>
<dbReference type="AlphaFoldDB" id="A0A401Z989"/>
<name>A0A401Z989_9CHLR</name>
<protein>
    <submittedName>
        <fullName evidence="1">Uncharacterized protein</fullName>
    </submittedName>
</protein>
<comment type="caution">
    <text evidence="1">The sequence shown here is derived from an EMBL/GenBank/DDBJ whole genome shotgun (WGS) entry which is preliminary data.</text>
</comment>
<sequence length="55" mass="6257">MGMAEHPIEWCIKFPPIPILVTIRNDDWGIGQGQIFSSYCPGANRLILETENERV</sequence>
<gene>
    <name evidence="1" type="ORF">KDAU_07600</name>
</gene>
<reference evidence="2" key="1">
    <citation type="submission" date="2018-12" db="EMBL/GenBank/DDBJ databases">
        <title>Tengunoibacter tsumagoiensis gen. nov., sp. nov., Dictyobacter kobayashii sp. nov., D. alpinus sp. nov., and D. joshuensis sp. nov. and description of Dictyobacteraceae fam. nov. within the order Ktedonobacterales isolated from Tengu-no-mugimeshi.</title>
        <authorList>
            <person name="Wang C.M."/>
            <person name="Zheng Y."/>
            <person name="Sakai Y."/>
            <person name="Toyoda A."/>
            <person name="Minakuchi Y."/>
            <person name="Abe K."/>
            <person name="Yokota A."/>
            <person name="Yabe S."/>
        </authorList>
    </citation>
    <scope>NUCLEOTIDE SEQUENCE [LARGE SCALE GENOMIC DNA]</scope>
    <source>
        <strain evidence="2">S-27</strain>
    </source>
</reference>
<dbReference type="Proteomes" id="UP000287224">
    <property type="component" value="Unassembled WGS sequence"/>
</dbReference>
<accession>A0A401Z989</accession>
<dbReference type="EMBL" id="BIFQ01000001">
    <property type="protein sequence ID" value="GCE03431.1"/>
    <property type="molecule type" value="Genomic_DNA"/>
</dbReference>
<evidence type="ECO:0000313" key="1">
    <source>
        <dbReference type="EMBL" id="GCE03431.1"/>
    </source>
</evidence>
<organism evidence="1 2">
    <name type="scientific">Dictyobacter aurantiacus</name>
    <dbReference type="NCBI Taxonomy" id="1936993"/>
    <lineage>
        <taxon>Bacteria</taxon>
        <taxon>Bacillati</taxon>
        <taxon>Chloroflexota</taxon>
        <taxon>Ktedonobacteria</taxon>
        <taxon>Ktedonobacterales</taxon>
        <taxon>Dictyobacteraceae</taxon>
        <taxon>Dictyobacter</taxon>
    </lineage>
</organism>